<protein>
    <recommendedName>
        <fullName evidence="2">Regulatory protein zeste</fullName>
    </recommendedName>
</protein>
<dbReference type="Pfam" id="PF13873">
    <property type="entry name" value="Myb_DNA-bind_5"/>
    <property type="match status" value="1"/>
</dbReference>
<evidence type="ECO:0000313" key="9">
    <source>
        <dbReference type="Proteomes" id="UP001153714"/>
    </source>
</evidence>
<dbReference type="AlphaFoldDB" id="A0A9N9QVR0"/>
<feature type="region of interest" description="Disordered" evidence="6">
    <location>
        <begin position="84"/>
        <end position="103"/>
    </location>
</feature>
<reference evidence="8" key="1">
    <citation type="submission" date="2021-12" db="EMBL/GenBank/DDBJ databases">
        <authorList>
            <person name="King R."/>
        </authorList>
    </citation>
    <scope>NUCLEOTIDE SEQUENCE</scope>
</reference>
<dbReference type="EMBL" id="OU893343">
    <property type="protein sequence ID" value="CAG9784225.1"/>
    <property type="molecule type" value="Genomic_DNA"/>
</dbReference>
<dbReference type="OrthoDB" id="8037592at2759"/>
<name>A0A9N9QVR0_9NEOP</name>
<evidence type="ECO:0000256" key="5">
    <source>
        <dbReference type="ARBA" id="ARBA00025466"/>
    </source>
</evidence>
<evidence type="ECO:0000256" key="1">
    <source>
        <dbReference type="ARBA" id="ARBA00011764"/>
    </source>
</evidence>
<accession>A0A9N9QVR0</accession>
<dbReference type="InterPro" id="IPR028002">
    <property type="entry name" value="Myb_DNA-bind_5"/>
</dbReference>
<organism evidence="8 9">
    <name type="scientific">Diatraea saccharalis</name>
    <name type="common">sugarcane borer</name>
    <dbReference type="NCBI Taxonomy" id="40085"/>
    <lineage>
        <taxon>Eukaryota</taxon>
        <taxon>Metazoa</taxon>
        <taxon>Ecdysozoa</taxon>
        <taxon>Arthropoda</taxon>
        <taxon>Hexapoda</taxon>
        <taxon>Insecta</taxon>
        <taxon>Pterygota</taxon>
        <taxon>Neoptera</taxon>
        <taxon>Endopterygota</taxon>
        <taxon>Lepidoptera</taxon>
        <taxon>Glossata</taxon>
        <taxon>Ditrysia</taxon>
        <taxon>Pyraloidea</taxon>
        <taxon>Crambidae</taxon>
        <taxon>Crambinae</taxon>
        <taxon>Diatraea</taxon>
    </lineage>
</organism>
<evidence type="ECO:0000256" key="2">
    <source>
        <dbReference type="ARBA" id="ARBA00016807"/>
    </source>
</evidence>
<evidence type="ECO:0000256" key="6">
    <source>
        <dbReference type="SAM" id="MobiDB-lite"/>
    </source>
</evidence>
<comment type="subunit">
    <text evidence="1">Self-associates forming complexes of several hundred monomers.</text>
</comment>
<keyword evidence="9" id="KW-1185">Reference proteome</keyword>
<sequence length="161" mass="18522">METSKRHASQAQVAALMDFMQDHSELAKGHASSGLEKEDLETQWEDLTNTLNTMGGAIKSVEKWKQTWRDLKSNNKKRALLKQQQSMCDTSMGPSSETQENVQNYNETYVPPAKKRFASFDEEIIRIERDKLQLDREYKVQKIEVLSRIASALEDLARKKS</sequence>
<evidence type="ECO:0000313" key="8">
    <source>
        <dbReference type="EMBL" id="CAG9784225.1"/>
    </source>
</evidence>
<gene>
    <name evidence="8" type="ORF">DIATSA_LOCUS2334</name>
</gene>
<keyword evidence="4" id="KW-0804">Transcription</keyword>
<feature type="domain" description="Myb/SANT-like DNA-binding" evidence="7">
    <location>
        <begin position="8"/>
        <end position="79"/>
    </location>
</feature>
<comment type="function">
    <text evidence="5">Involved in transvection phenomena (= synapsis-dependent gene expression), where the synaptic pairing of chromosomes carrying genes with which zeste interacts influences the expression of these genes. Zeste binds to DNA and stimulates transcription from a nearby promoter.</text>
</comment>
<dbReference type="Proteomes" id="UP001153714">
    <property type="component" value="Chromosome 12"/>
</dbReference>
<proteinExistence type="predicted"/>
<keyword evidence="3" id="KW-0805">Transcription regulation</keyword>
<reference evidence="8" key="2">
    <citation type="submission" date="2022-10" db="EMBL/GenBank/DDBJ databases">
        <authorList>
            <consortium name="ENA_rothamsted_submissions"/>
            <consortium name="culmorum"/>
            <person name="King R."/>
        </authorList>
    </citation>
    <scope>NUCLEOTIDE SEQUENCE</scope>
</reference>
<evidence type="ECO:0000256" key="4">
    <source>
        <dbReference type="ARBA" id="ARBA00023163"/>
    </source>
</evidence>
<evidence type="ECO:0000259" key="7">
    <source>
        <dbReference type="Pfam" id="PF13873"/>
    </source>
</evidence>
<evidence type="ECO:0000256" key="3">
    <source>
        <dbReference type="ARBA" id="ARBA00023015"/>
    </source>
</evidence>